<keyword evidence="2" id="KW-1185">Reference proteome</keyword>
<dbReference type="AlphaFoldDB" id="A0A9X1NKW8"/>
<reference evidence="1" key="1">
    <citation type="submission" date="2021-11" db="EMBL/GenBank/DDBJ databases">
        <title>Streptomyces corallinus and Kineosporia corallina sp. nov., two new coral-derived marine actinobacteria.</title>
        <authorList>
            <person name="Buangrab K."/>
            <person name="Sutthacheep M."/>
            <person name="Yeemin T."/>
            <person name="Harunari E."/>
            <person name="Igarashi Y."/>
            <person name="Sripreechasak P."/>
            <person name="Kanchanasin P."/>
            <person name="Tanasupawat S."/>
            <person name="Phongsopitanun W."/>
        </authorList>
    </citation>
    <scope>NUCLEOTIDE SEQUENCE</scope>
    <source>
        <strain evidence="1">JCM 31032</strain>
    </source>
</reference>
<dbReference type="RefSeq" id="WP_231447794.1">
    <property type="nucleotide sequence ID" value="NZ_JAJOMB010000019.1"/>
</dbReference>
<evidence type="ECO:0000313" key="1">
    <source>
        <dbReference type="EMBL" id="MCD5314988.1"/>
    </source>
</evidence>
<protein>
    <submittedName>
        <fullName evidence="1">Uncharacterized protein</fullName>
    </submittedName>
</protein>
<name>A0A9X1NKW8_9ACTN</name>
<dbReference type="Proteomes" id="UP001138997">
    <property type="component" value="Unassembled WGS sequence"/>
</dbReference>
<comment type="caution">
    <text evidence="1">The sequence shown here is derived from an EMBL/GenBank/DDBJ whole genome shotgun (WGS) entry which is preliminary data.</text>
</comment>
<proteinExistence type="predicted"/>
<evidence type="ECO:0000313" key="2">
    <source>
        <dbReference type="Proteomes" id="UP001138997"/>
    </source>
</evidence>
<sequence>MGRQYREQAAQALILLAARGDYRDRADAGAALARFAALPQTWEPLLALVLDAEDTAVTLEVAEALLRRRDVCGLRLVARALAQADEGRSNWIHTAVIEVFGVSAAERDAAVLICEQLAEEDAARVGAGRLRDLLSAITPVLFPTVP</sequence>
<accession>A0A9X1NKW8</accession>
<organism evidence="1 2">
    <name type="scientific">Kineosporia babensis</name>
    <dbReference type="NCBI Taxonomy" id="499548"/>
    <lineage>
        <taxon>Bacteria</taxon>
        <taxon>Bacillati</taxon>
        <taxon>Actinomycetota</taxon>
        <taxon>Actinomycetes</taxon>
        <taxon>Kineosporiales</taxon>
        <taxon>Kineosporiaceae</taxon>
        <taxon>Kineosporia</taxon>
    </lineage>
</organism>
<gene>
    <name evidence="1" type="ORF">LR394_29200</name>
</gene>
<dbReference type="EMBL" id="JAJOMB010000019">
    <property type="protein sequence ID" value="MCD5314988.1"/>
    <property type="molecule type" value="Genomic_DNA"/>
</dbReference>